<dbReference type="Proteomes" id="UP000664915">
    <property type="component" value="Segment"/>
</dbReference>
<proteinExistence type="predicted"/>
<dbReference type="RefSeq" id="YP_010670021.1">
    <property type="nucleotide sequence ID" value="NC_070963.1"/>
</dbReference>
<keyword evidence="2" id="KW-1185">Reference proteome</keyword>
<dbReference type="Pfam" id="PF23966">
    <property type="entry name" value="DUF7294"/>
    <property type="match status" value="1"/>
</dbReference>
<evidence type="ECO:0000313" key="1">
    <source>
        <dbReference type="EMBL" id="QPX48011.1"/>
    </source>
</evidence>
<name>A0A879R202_9CAUD</name>
<protein>
    <submittedName>
        <fullName evidence="1">Uncharacterized protein</fullName>
    </submittedName>
</protein>
<organism evidence="1 2">
    <name type="scientific">Synechococcus phage S-SRM01</name>
    <dbReference type="NCBI Taxonomy" id="2781608"/>
    <lineage>
        <taxon>Viruses</taxon>
        <taxon>Duplodnaviria</taxon>
        <taxon>Heunggongvirae</taxon>
        <taxon>Uroviricota</taxon>
        <taxon>Caudoviricetes</taxon>
        <taxon>Pantevenvirales</taxon>
        <taxon>Kyanoviridae</taxon>
        <taxon>Serangoonvirus</taxon>
        <taxon>Serangoonvirus essarone</taxon>
    </lineage>
</organism>
<dbReference type="EMBL" id="MW015081">
    <property type="protein sequence ID" value="QPX48011.1"/>
    <property type="molecule type" value="Genomic_DNA"/>
</dbReference>
<sequence>MSTAQETVQGIVIDVCSKSFLLLSNQGSTKQVNCDTTEEFMNVLEVVTSNLEPDQIEYADIAIYEKTQH</sequence>
<dbReference type="GeneID" id="77946216"/>
<dbReference type="InterPro" id="IPR055718">
    <property type="entry name" value="DUF7294"/>
</dbReference>
<dbReference type="KEGG" id="vg:77946216"/>
<accession>A0A879R202</accession>
<reference evidence="1" key="1">
    <citation type="submission" date="2020-09" db="EMBL/GenBank/DDBJ databases">
        <authorList>
            <person name="Zhang D."/>
            <person name="Hatherill J.R."/>
            <person name="Ramirez J.F."/>
            <person name="Edinger B."/>
            <person name="Balarin R."/>
            <person name="Sullivan A."/>
            <person name="Humpal K.M."/>
            <person name="Guseva A."/>
            <person name="Butela K.A."/>
            <person name="Garlena R.A."/>
            <person name="Russell D.A."/>
            <person name="Pope W.H."/>
            <person name="Jacobs-Sera D."/>
            <person name="Hatfull G.F."/>
        </authorList>
    </citation>
    <scope>NUCLEOTIDE SEQUENCE</scope>
</reference>
<evidence type="ECO:0000313" key="2">
    <source>
        <dbReference type="Proteomes" id="UP000664915"/>
    </source>
</evidence>